<dbReference type="SUPFAM" id="SSF103515">
    <property type="entry name" value="Autotransporter"/>
    <property type="match status" value="1"/>
</dbReference>
<dbReference type="InterPro" id="IPR051551">
    <property type="entry name" value="Autotransporter_adhesion"/>
</dbReference>
<organism evidence="4 5">
    <name type="scientific">Enterobacter chengduensis</name>
    <dbReference type="NCBI Taxonomy" id="2494701"/>
    <lineage>
        <taxon>Bacteria</taxon>
        <taxon>Pseudomonadati</taxon>
        <taxon>Pseudomonadota</taxon>
        <taxon>Gammaproteobacteria</taxon>
        <taxon>Enterobacterales</taxon>
        <taxon>Enterobacteriaceae</taxon>
        <taxon>Enterobacter</taxon>
        <taxon>Enterobacter cloacae complex</taxon>
    </lineage>
</organism>
<dbReference type="InterPro" id="IPR043990">
    <property type="entry name" value="AC_1"/>
</dbReference>
<keyword evidence="2" id="KW-0843">Virulence</keyword>
<dbReference type="AlphaFoldDB" id="A0AAW3HIG5"/>
<dbReference type="CDD" id="cd01344">
    <property type="entry name" value="PL2_Passenger_AT"/>
    <property type="match status" value="1"/>
</dbReference>
<keyword evidence="5" id="KW-1185">Reference proteome</keyword>
<dbReference type="InterPro" id="IPR005546">
    <property type="entry name" value="Autotransporte_beta"/>
</dbReference>
<dbReference type="GO" id="GO:0019867">
    <property type="term" value="C:outer membrane"/>
    <property type="evidence" value="ECO:0007669"/>
    <property type="project" value="InterPro"/>
</dbReference>
<protein>
    <recommendedName>
        <fullName evidence="3">Autotransporter domain-containing protein</fullName>
    </recommendedName>
</protein>
<name>A0AAW3HIG5_9ENTR</name>
<accession>A0AAW3HIG5</accession>
<feature type="domain" description="Autotransporter" evidence="3">
    <location>
        <begin position="875"/>
        <end position="1156"/>
    </location>
</feature>
<dbReference type="PANTHER" id="PTHR35037">
    <property type="entry name" value="C-TERMINAL REGION OF AIDA-LIKE PROTEIN"/>
    <property type="match status" value="1"/>
</dbReference>
<dbReference type="InterPro" id="IPR036709">
    <property type="entry name" value="Autotransporte_beta_dom_sf"/>
</dbReference>
<keyword evidence="1" id="KW-0732">Signal</keyword>
<dbReference type="PANTHER" id="PTHR35037:SF3">
    <property type="entry name" value="C-TERMINAL REGION OF AIDA-LIKE PROTEIN"/>
    <property type="match status" value="1"/>
</dbReference>
<evidence type="ECO:0000313" key="4">
    <source>
        <dbReference type="EMBL" id="KJX36122.1"/>
    </source>
</evidence>
<gene>
    <name evidence="4" type="ORF">SG71_11165</name>
</gene>
<dbReference type="NCBIfam" id="TIGR01414">
    <property type="entry name" value="autotrans_barl"/>
    <property type="match status" value="1"/>
</dbReference>
<dbReference type="InterPro" id="IPR024973">
    <property type="entry name" value="ESPR"/>
</dbReference>
<dbReference type="Pfam" id="PF13018">
    <property type="entry name" value="ESPR"/>
    <property type="match status" value="1"/>
</dbReference>
<dbReference type="Pfam" id="PF18883">
    <property type="entry name" value="AC_1"/>
    <property type="match status" value="1"/>
</dbReference>
<dbReference type="GeneID" id="63140812"/>
<dbReference type="SUPFAM" id="SSF51126">
    <property type="entry name" value="Pectin lyase-like"/>
    <property type="match status" value="2"/>
</dbReference>
<comment type="caution">
    <text evidence="4">The sequence shown here is derived from an EMBL/GenBank/DDBJ whole genome shotgun (WGS) entry which is preliminary data.</text>
</comment>
<proteinExistence type="predicted"/>
<dbReference type="Proteomes" id="UP000033354">
    <property type="component" value="Unassembled WGS sequence"/>
</dbReference>
<dbReference type="Gene3D" id="2.160.20.20">
    <property type="match status" value="2"/>
</dbReference>
<evidence type="ECO:0000313" key="5">
    <source>
        <dbReference type="Proteomes" id="UP000033354"/>
    </source>
</evidence>
<dbReference type="EMBL" id="JZKT01000016">
    <property type="protein sequence ID" value="KJX36122.1"/>
    <property type="molecule type" value="Genomic_DNA"/>
</dbReference>
<dbReference type="Pfam" id="PF03797">
    <property type="entry name" value="Autotransporter"/>
    <property type="match status" value="1"/>
</dbReference>
<dbReference type="InterPro" id="IPR012332">
    <property type="entry name" value="Autotransporter_pectin_lyase_C"/>
</dbReference>
<evidence type="ECO:0000259" key="3">
    <source>
        <dbReference type="PROSITE" id="PS51208"/>
    </source>
</evidence>
<dbReference type="SMART" id="SM00869">
    <property type="entry name" value="Autotransporter"/>
    <property type="match status" value="1"/>
</dbReference>
<dbReference type="Gene3D" id="2.40.128.130">
    <property type="entry name" value="Autotransporter beta-domain"/>
    <property type="match status" value="1"/>
</dbReference>
<dbReference type="NCBIfam" id="TIGR02601">
    <property type="entry name" value="autotrns_rpt"/>
    <property type="match status" value="1"/>
</dbReference>
<dbReference type="InterPro" id="IPR013425">
    <property type="entry name" value="Autotrns_rpt"/>
</dbReference>
<dbReference type="PROSITE" id="PS51208">
    <property type="entry name" value="AUTOTRANSPORTER"/>
    <property type="match status" value="1"/>
</dbReference>
<dbReference type="RefSeq" id="WP_032644037.1">
    <property type="nucleotide sequence ID" value="NZ_CP043318.1"/>
</dbReference>
<evidence type="ECO:0000256" key="1">
    <source>
        <dbReference type="ARBA" id="ARBA00022729"/>
    </source>
</evidence>
<reference evidence="4 5" key="1">
    <citation type="submission" date="2015-02" db="EMBL/GenBank/DDBJ databases">
        <authorList>
            <person name="Adams M."/>
            <person name="Sutton G."/>
            <person name="Nelson K."/>
            <person name="Bonomo R."/>
            <person name="McCorrison J."/>
            <person name="Sanka R."/>
            <person name="Brinkac L."/>
            <person name="Nierman W."/>
        </authorList>
    </citation>
    <scope>NUCLEOTIDE SEQUENCE [LARGE SCALE GENOMIC DNA]</scope>
    <source>
        <strain evidence="4 5">CIDEIMsCOL9</strain>
    </source>
</reference>
<dbReference type="InterPro" id="IPR006315">
    <property type="entry name" value="OM_autotransptr_brl_dom"/>
</dbReference>
<evidence type="ECO:0000256" key="2">
    <source>
        <dbReference type="ARBA" id="ARBA00023026"/>
    </source>
</evidence>
<dbReference type="Pfam" id="PF12951">
    <property type="entry name" value="PATR"/>
    <property type="match status" value="1"/>
</dbReference>
<dbReference type="InterPro" id="IPR011050">
    <property type="entry name" value="Pectin_lyase_fold/virulence"/>
</dbReference>
<sequence>MNKQYNIVWNSARNMYVVASEFARGDSRIKSQVRAGGLVAALILASSAGYAEDREFEAPEGQKSTISGTYSNTIEKSQQSVISANGKGTVVDDAGPVTVNYDTVDDATSSAIVVRNGAELILDDAGTTVNVNSTDNNSQVTAIDVLDAKATLDGGTYTTTGNNSTAIAVQTGSSTSASVDVRNAEISAGKYGIMVADDGAALTINNTQINAAGPFSAGIAAIGGETAVNGSDVSITTKGDAAYGIYSASGGSMNLNNVTITTTGNGTYGIYNQEEMRVDNIDLSTSGEGSHGASTSYNAKSSLTLNGGTVHTSGENSYGLRAADQATLNATDLTVTSDKSYGVALENGGHATITNSKVEGADAGYYLVKGKKAYTNELTVDGGSIATSNADGSAFLVDSGAANITVKNFNTATPDNLLTVNTTTDAVTFNAENSTLTGVINANTDNVSMSLDNTSQWVLTGNSSVGNLTSSGRVTLGDANGNVGTLNVGNLTLNNDSVTDVWLSTASTAAPITAQQATLGGTLNITGFEGVEDLANQNAVTVVDAENAIAGDFSDITIAGMHSADFLALSGHVNAADNTLYDVSASLSWFAGEDNADAPAHGTFTIDDADDSFTIDTVLDDQPANAATGWDGESLVKEGEGTLILDADNTYSGDTHINDGTLWIGEDGAIGVDGSDQTIYVAEGATFGGDNGTANANVINDGTVKFDDTLTINGDMTNGGNIISGDITSDEKTTGNTLVINGDYISDNGAITINTKLGGDDSPTDLVKIAGDTSGDTTVYINNIGGEGALTENGIKVIDVDGESNGTFTQGNQVQVNAFEYRLYEDQGDWFLRSITSGGNNTPQYRADIGAYLGNQSMALSLQQQTLFDREGSQLRSDNGSLWARFKAGNNQSTAAGGNVDIDGNYSQLQLGSDLAAWSNGEQSLTVGVMGSYINSSTDSTGNEGADGSRLSASGDMDGYNVGVYATWFEDAQQHAGTYVDSWYQYGMYNNSVKNGDVGTTDYDSTAHAVSLEAGYRYDIALQNSTLSLTPQVQAIWQNYRADSVKDKSGTQIDGQNGDTLTTRMGLRVDSKLQKAPDAVIQPFAEVNWLHSSDEGAVTFGDTEVKQDLPSDRAELKVGIQANVNKQWSITAQAAGQKGSNDYSDLNGSLNVRYSW</sequence>